<accession>A0A7V3ZV42</accession>
<protein>
    <recommendedName>
        <fullName evidence="3">Glycosyltransferase RgtA/B/C/D-like domain-containing protein</fullName>
    </recommendedName>
</protein>
<feature type="transmembrane region" description="Helical" evidence="1">
    <location>
        <begin position="185"/>
        <end position="205"/>
    </location>
</feature>
<gene>
    <name evidence="2" type="ORF">ENU74_02875</name>
</gene>
<feature type="transmembrane region" description="Helical" evidence="1">
    <location>
        <begin position="122"/>
        <end position="144"/>
    </location>
</feature>
<feature type="transmembrane region" description="Helical" evidence="1">
    <location>
        <begin position="150"/>
        <end position="173"/>
    </location>
</feature>
<evidence type="ECO:0000256" key="1">
    <source>
        <dbReference type="SAM" id="Phobius"/>
    </source>
</evidence>
<evidence type="ECO:0000313" key="2">
    <source>
        <dbReference type="EMBL" id="HGK63520.1"/>
    </source>
</evidence>
<proteinExistence type="predicted"/>
<dbReference type="EMBL" id="DTDR01000077">
    <property type="protein sequence ID" value="HGK63520.1"/>
    <property type="molecule type" value="Genomic_DNA"/>
</dbReference>
<feature type="transmembrane region" description="Helical" evidence="1">
    <location>
        <begin position="211"/>
        <end position="232"/>
    </location>
</feature>
<keyword evidence="1" id="KW-0812">Transmembrane</keyword>
<feature type="transmembrane region" description="Helical" evidence="1">
    <location>
        <begin position="342"/>
        <end position="363"/>
    </location>
</feature>
<feature type="transmembrane region" description="Helical" evidence="1">
    <location>
        <begin position="7"/>
        <end position="24"/>
    </location>
</feature>
<reference evidence="2" key="1">
    <citation type="journal article" date="2020" name="mSystems">
        <title>Genome- and Community-Level Interaction Insights into Carbon Utilization and Element Cycling Functions of Hydrothermarchaeota in Hydrothermal Sediment.</title>
        <authorList>
            <person name="Zhou Z."/>
            <person name="Liu Y."/>
            <person name="Xu W."/>
            <person name="Pan J."/>
            <person name="Luo Z.H."/>
            <person name="Li M."/>
        </authorList>
    </citation>
    <scope>NUCLEOTIDE SEQUENCE [LARGE SCALE GENOMIC DNA]</scope>
    <source>
        <strain evidence="2">SpSt-697</strain>
    </source>
</reference>
<keyword evidence="1" id="KW-1133">Transmembrane helix</keyword>
<comment type="caution">
    <text evidence="2">The sequence shown here is derived from an EMBL/GenBank/DDBJ whole genome shotgun (WGS) entry which is preliminary data.</text>
</comment>
<evidence type="ECO:0008006" key="3">
    <source>
        <dbReference type="Google" id="ProtNLM"/>
    </source>
</evidence>
<feature type="transmembrane region" description="Helical" evidence="1">
    <location>
        <begin position="80"/>
        <end position="102"/>
    </location>
</feature>
<name>A0A7V3ZV42_UNCW3</name>
<feature type="transmembrane region" description="Helical" evidence="1">
    <location>
        <begin position="375"/>
        <end position="392"/>
    </location>
</feature>
<sequence length="420" mass="49891">MLKLSHLIILLIIIRLLFFLPLISNQERVVNAITDGKEYCELAYNLLLKKGYQREGNFDTKRPPLFPFFLFLFYLLYPSPYWACFFYLLLSIILLIITKNYLTEKTFIIFSLLFILSPQMNFYSLFPITDFLFGLFLLLTVLFLKENKNTYSLLFLSLLPYIKPVAILLPPFFSFFHLIKKRIKLMFLSLLLPYLFLLPWCFLTYKKTGLFTFSTLPYINFFSYYVPFAKGLKEKIGYQKAKEIMNEELKNLIGDKYSQKEFYEGIRKIAFKELKKAPFHFFISHTIFSLNTIISPISFKPLLIYLTGKELKKPIQQEVFSYLLKKKFFTGLKIFFEERLKILGISGFFLLLYSILFLFLIIFNFIKYLKKEKPILELLIIFPLIFSTGVVAEARYRILFEPLIYLFIAKNLKFNSGSRF</sequence>
<feature type="transmembrane region" description="Helical" evidence="1">
    <location>
        <begin position="277"/>
        <end position="299"/>
    </location>
</feature>
<dbReference type="AlphaFoldDB" id="A0A7V3ZV42"/>
<keyword evidence="1" id="KW-0472">Membrane</keyword>
<organism evidence="2">
    <name type="scientific">candidate division WOR-3 bacterium</name>
    <dbReference type="NCBI Taxonomy" id="2052148"/>
    <lineage>
        <taxon>Bacteria</taxon>
        <taxon>Bacteria division WOR-3</taxon>
    </lineage>
</organism>